<protein>
    <submittedName>
        <fullName evidence="3">Uncharacterized protein</fullName>
    </submittedName>
</protein>
<feature type="non-terminal residue" evidence="3">
    <location>
        <position position="67"/>
    </location>
</feature>
<name>A0A6J3MEA3_9PEZI</name>
<gene>
    <name evidence="3" type="ORF">K489DRAFT_376742</name>
</gene>
<sequence length="67" mass="7511">MSLTIDFDDLTHKFETCGANIDPFFFTLLTIATYTLPIYIYGLGQGLFIDVCLTPFIFPLGLLLDTV</sequence>
<dbReference type="Proteomes" id="UP000504637">
    <property type="component" value="Unplaced"/>
</dbReference>
<keyword evidence="2" id="KW-1185">Reference proteome</keyword>
<reference evidence="3" key="2">
    <citation type="submission" date="2020-04" db="EMBL/GenBank/DDBJ databases">
        <authorList>
            <consortium name="NCBI Genome Project"/>
        </authorList>
    </citation>
    <scope>NUCLEOTIDE SEQUENCE</scope>
    <source>
        <strain evidence="3">CBS 342.82</strain>
    </source>
</reference>
<reference evidence="3" key="1">
    <citation type="submission" date="2020-01" db="EMBL/GenBank/DDBJ databases">
        <authorList>
            <consortium name="DOE Joint Genome Institute"/>
            <person name="Haridas S."/>
            <person name="Albert R."/>
            <person name="Binder M."/>
            <person name="Bloem J."/>
            <person name="Labutti K."/>
            <person name="Salamov A."/>
            <person name="Andreopoulos B."/>
            <person name="Baker S.E."/>
            <person name="Barry K."/>
            <person name="Bills G."/>
            <person name="Bluhm B.H."/>
            <person name="Cannon C."/>
            <person name="Castanera R."/>
            <person name="Culley D.E."/>
            <person name="Daum C."/>
            <person name="Ezra D."/>
            <person name="Gonzalez J.B."/>
            <person name="Henrissat B."/>
            <person name="Kuo A."/>
            <person name="Liang C."/>
            <person name="Lipzen A."/>
            <person name="Lutzoni F."/>
            <person name="Magnuson J."/>
            <person name="Mondo S."/>
            <person name="Nolan M."/>
            <person name="Ohm R."/>
            <person name="Pangilinan J."/>
            <person name="Park H.-J."/>
            <person name="Ramirez L."/>
            <person name="Alfaro M."/>
            <person name="Sun H."/>
            <person name="Tritt A."/>
            <person name="Yoshinaga Y."/>
            <person name="Zwiers L.-H."/>
            <person name="Turgeon B.G."/>
            <person name="Goodwin S.B."/>
            <person name="Spatafora J.W."/>
            <person name="Crous P.W."/>
            <person name="Grigoriev I.V."/>
        </authorList>
    </citation>
    <scope>NUCLEOTIDE SEQUENCE</scope>
    <source>
        <strain evidence="3">CBS 342.82</strain>
    </source>
</reference>
<dbReference type="RefSeq" id="XP_033463371.1">
    <property type="nucleotide sequence ID" value="XM_033603989.1"/>
</dbReference>
<keyword evidence="1" id="KW-0812">Transmembrane</keyword>
<dbReference type="AlphaFoldDB" id="A0A6J3MEA3"/>
<feature type="transmembrane region" description="Helical" evidence="1">
    <location>
        <begin position="47"/>
        <end position="64"/>
    </location>
</feature>
<evidence type="ECO:0000256" key="1">
    <source>
        <dbReference type="SAM" id="Phobius"/>
    </source>
</evidence>
<feature type="transmembrane region" description="Helical" evidence="1">
    <location>
        <begin position="21"/>
        <end position="41"/>
    </location>
</feature>
<organism evidence="3">
    <name type="scientific">Dissoconium aciculare CBS 342.82</name>
    <dbReference type="NCBI Taxonomy" id="1314786"/>
    <lineage>
        <taxon>Eukaryota</taxon>
        <taxon>Fungi</taxon>
        <taxon>Dikarya</taxon>
        <taxon>Ascomycota</taxon>
        <taxon>Pezizomycotina</taxon>
        <taxon>Dothideomycetes</taxon>
        <taxon>Dothideomycetidae</taxon>
        <taxon>Mycosphaerellales</taxon>
        <taxon>Dissoconiaceae</taxon>
        <taxon>Dissoconium</taxon>
    </lineage>
</organism>
<keyword evidence="1" id="KW-1133">Transmembrane helix</keyword>
<keyword evidence="1" id="KW-0472">Membrane</keyword>
<evidence type="ECO:0000313" key="2">
    <source>
        <dbReference type="Proteomes" id="UP000504637"/>
    </source>
</evidence>
<proteinExistence type="predicted"/>
<dbReference type="GeneID" id="54361789"/>
<accession>A0A6J3MEA3</accession>
<evidence type="ECO:0000313" key="3">
    <source>
        <dbReference type="RefSeq" id="XP_033463371.1"/>
    </source>
</evidence>
<reference evidence="3" key="3">
    <citation type="submission" date="2025-08" db="UniProtKB">
        <authorList>
            <consortium name="RefSeq"/>
        </authorList>
    </citation>
    <scope>IDENTIFICATION</scope>
    <source>
        <strain evidence="3">CBS 342.82</strain>
    </source>
</reference>